<evidence type="ECO:0000256" key="6">
    <source>
        <dbReference type="ARBA" id="ARBA00023136"/>
    </source>
</evidence>
<evidence type="ECO:0000313" key="8">
    <source>
        <dbReference type="EMBL" id="MBO8429934.1"/>
    </source>
</evidence>
<dbReference type="HAMAP" id="MF_01147">
    <property type="entry name" value="Lgt"/>
    <property type="match status" value="1"/>
</dbReference>
<evidence type="ECO:0000313" key="9">
    <source>
        <dbReference type="Proteomes" id="UP000823632"/>
    </source>
</evidence>
<dbReference type="EC" id="2.5.1.145" evidence="7"/>
<dbReference type="NCBIfam" id="TIGR00544">
    <property type="entry name" value="lgt"/>
    <property type="match status" value="1"/>
</dbReference>
<evidence type="ECO:0000256" key="1">
    <source>
        <dbReference type="ARBA" id="ARBA00007150"/>
    </source>
</evidence>
<dbReference type="GO" id="GO:0008961">
    <property type="term" value="F:phosphatidylglycerol-prolipoprotein diacylglyceryl transferase activity"/>
    <property type="evidence" value="ECO:0007669"/>
    <property type="project" value="UniProtKB-UniRule"/>
</dbReference>
<reference evidence="8" key="1">
    <citation type="submission" date="2020-10" db="EMBL/GenBank/DDBJ databases">
        <authorList>
            <person name="Gilroy R."/>
        </authorList>
    </citation>
    <scope>NUCLEOTIDE SEQUENCE</scope>
    <source>
        <strain evidence="8">10192</strain>
    </source>
</reference>
<comment type="caution">
    <text evidence="8">The sequence shown here is derived from an EMBL/GenBank/DDBJ whole genome shotgun (WGS) entry which is preliminary data.</text>
</comment>
<proteinExistence type="inferred from homology"/>
<feature type="transmembrane region" description="Helical" evidence="7">
    <location>
        <begin position="118"/>
        <end position="136"/>
    </location>
</feature>
<feature type="transmembrane region" description="Helical" evidence="7">
    <location>
        <begin position="20"/>
        <end position="40"/>
    </location>
</feature>
<dbReference type="AlphaFoldDB" id="A0A9D9GYY5"/>
<keyword evidence="3 7" id="KW-0808">Transferase</keyword>
<evidence type="ECO:0000256" key="5">
    <source>
        <dbReference type="ARBA" id="ARBA00022989"/>
    </source>
</evidence>
<name>A0A9D9GYY5_9BACT</name>
<dbReference type="PANTHER" id="PTHR30589:SF0">
    <property type="entry name" value="PHOSPHATIDYLGLYCEROL--PROLIPOPROTEIN DIACYLGLYCERYL TRANSFERASE"/>
    <property type="match status" value="1"/>
</dbReference>
<dbReference type="GO" id="GO:0042158">
    <property type="term" value="P:lipoprotein biosynthetic process"/>
    <property type="evidence" value="ECO:0007669"/>
    <property type="project" value="UniProtKB-UniRule"/>
</dbReference>
<protein>
    <recommendedName>
        <fullName evidence="7">Phosphatidylglycerol--prolipoprotein diacylglyceryl transferase</fullName>
        <ecNumber evidence="7">2.5.1.145</ecNumber>
    </recommendedName>
</protein>
<comment type="subcellular location">
    <subcellularLocation>
        <location evidence="7">Cell membrane</location>
        <topology evidence="7">Multi-pass membrane protein</topology>
    </subcellularLocation>
</comment>
<sequence length="264" mass="30225">MVFQSPGDVFFTIFNFPVYYYGITMAFACLVGVCVAYFVFKHFNPDKNYESIWDFSVWILIAGILGARLYYCLLNPDYYLSYPNQILNIRQGGLSIHGGVIGGIIALALAAKKYKLPVLNLLDAFACGTSLAQAVGRWGNFFNSEAFGFPTNLPWKLYIAPSHRPLQYMNFEYFHPAFLYESLLDICLFVFLFFYMKKFTNTKPGTTFCLYLILYSFIRLFVESFRIDSALNIFGIPIAKIISFILIIISSILFLIVFKASRKT</sequence>
<feature type="transmembrane region" description="Helical" evidence="7">
    <location>
        <begin position="91"/>
        <end position="111"/>
    </location>
</feature>
<feature type="transmembrane region" description="Helical" evidence="7">
    <location>
        <begin position="177"/>
        <end position="196"/>
    </location>
</feature>
<organism evidence="8 9">
    <name type="scientific">Candidatus Scatousia excrementipullorum</name>
    <dbReference type="NCBI Taxonomy" id="2840936"/>
    <lineage>
        <taxon>Bacteria</taxon>
        <taxon>Candidatus Scatousia</taxon>
    </lineage>
</organism>
<evidence type="ECO:0000256" key="2">
    <source>
        <dbReference type="ARBA" id="ARBA00022475"/>
    </source>
</evidence>
<keyword evidence="2 7" id="KW-1003">Cell membrane</keyword>
<gene>
    <name evidence="7 8" type="primary">lgt</name>
    <name evidence="8" type="ORF">IAC76_00965</name>
</gene>
<keyword evidence="5 7" id="KW-1133">Transmembrane helix</keyword>
<keyword evidence="4 7" id="KW-0812">Transmembrane</keyword>
<evidence type="ECO:0000256" key="7">
    <source>
        <dbReference type="HAMAP-Rule" id="MF_01147"/>
    </source>
</evidence>
<dbReference type="EMBL" id="JADIND010000019">
    <property type="protein sequence ID" value="MBO8429934.1"/>
    <property type="molecule type" value="Genomic_DNA"/>
</dbReference>
<reference evidence="8" key="2">
    <citation type="journal article" date="2021" name="PeerJ">
        <title>Extensive microbial diversity within the chicken gut microbiome revealed by metagenomics and culture.</title>
        <authorList>
            <person name="Gilroy R."/>
            <person name="Ravi A."/>
            <person name="Getino M."/>
            <person name="Pursley I."/>
            <person name="Horton D.L."/>
            <person name="Alikhan N.F."/>
            <person name="Baker D."/>
            <person name="Gharbi K."/>
            <person name="Hall N."/>
            <person name="Watson M."/>
            <person name="Adriaenssens E.M."/>
            <person name="Foster-Nyarko E."/>
            <person name="Jarju S."/>
            <person name="Secka A."/>
            <person name="Antonio M."/>
            <person name="Oren A."/>
            <person name="Chaudhuri R.R."/>
            <person name="La Ragione R."/>
            <person name="Hildebrand F."/>
            <person name="Pallen M.J."/>
        </authorList>
    </citation>
    <scope>NUCLEOTIDE SEQUENCE</scope>
    <source>
        <strain evidence="8">10192</strain>
    </source>
</reference>
<feature type="binding site" evidence="7">
    <location>
        <position position="137"/>
    </location>
    <ligand>
        <name>a 1,2-diacyl-sn-glycero-3-phospho-(1'-sn-glycerol)</name>
        <dbReference type="ChEBI" id="CHEBI:64716"/>
    </ligand>
</feature>
<feature type="transmembrane region" description="Helical" evidence="7">
    <location>
        <begin position="52"/>
        <end position="71"/>
    </location>
</feature>
<feature type="transmembrane region" description="Helical" evidence="7">
    <location>
        <begin position="208"/>
        <end position="227"/>
    </location>
</feature>
<comment type="pathway">
    <text evidence="7">Protein modification; lipoprotein biosynthesis (diacylglyceryl transfer).</text>
</comment>
<dbReference type="Pfam" id="PF01790">
    <property type="entry name" value="LGT"/>
    <property type="match status" value="1"/>
</dbReference>
<comment type="similarity">
    <text evidence="1 7">Belongs to the Lgt family.</text>
</comment>
<feature type="transmembrane region" description="Helical" evidence="7">
    <location>
        <begin position="233"/>
        <end position="258"/>
    </location>
</feature>
<dbReference type="Proteomes" id="UP000823632">
    <property type="component" value="Unassembled WGS sequence"/>
</dbReference>
<comment type="function">
    <text evidence="7">Catalyzes the transfer of the diacylglyceryl group from phosphatidylglycerol to the sulfhydryl group of the N-terminal cysteine of a prolipoprotein, the first step in the formation of mature lipoproteins.</text>
</comment>
<keyword evidence="6 7" id="KW-0472">Membrane</keyword>
<evidence type="ECO:0000256" key="3">
    <source>
        <dbReference type="ARBA" id="ARBA00022679"/>
    </source>
</evidence>
<accession>A0A9D9GYY5</accession>
<dbReference type="InterPro" id="IPR001640">
    <property type="entry name" value="Lgt"/>
</dbReference>
<evidence type="ECO:0000256" key="4">
    <source>
        <dbReference type="ARBA" id="ARBA00022692"/>
    </source>
</evidence>
<dbReference type="PANTHER" id="PTHR30589">
    <property type="entry name" value="PROLIPOPROTEIN DIACYLGLYCERYL TRANSFERASE"/>
    <property type="match status" value="1"/>
</dbReference>
<comment type="catalytic activity">
    <reaction evidence="7">
        <text>L-cysteinyl-[prolipoprotein] + a 1,2-diacyl-sn-glycero-3-phospho-(1'-sn-glycerol) = an S-1,2-diacyl-sn-glyceryl-L-cysteinyl-[prolipoprotein] + sn-glycerol 1-phosphate + H(+)</text>
        <dbReference type="Rhea" id="RHEA:56712"/>
        <dbReference type="Rhea" id="RHEA-COMP:14679"/>
        <dbReference type="Rhea" id="RHEA-COMP:14680"/>
        <dbReference type="ChEBI" id="CHEBI:15378"/>
        <dbReference type="ChEBI" id="CHEBI:29950"/>
        <dbReference type="ChEBI" id="CHEBI:57685"/>
        <dbReference type="ChEBI" id="CHEBI:64716"/>
        <dbReference type="ChEBI" id="CHEBI:140658"/>
        <dbReference type="EC" id="2.5.1.145"/>
    </reaction>
</comment>
<dbReference type="PROSITE" id="PS01311">
    <property type="entry name" value="LGT"/>
    <property type="match status" value="1"/>
</dbReference>
<dbReference type="GO" id="GO:0005886">
    <property type="term" value="C:plasma membrane"/>
    <property type="evidence" value="ECO:0007669"/>
    <property type="project" value="UniProtKB-SubCell"/>
</dbReference>